<dbReference type="STRING" id="583355.Caka_0941"/>
<evidence type="ECO:0000313" key="3">
    <source>
        <dbReference type="EMBL" id="ADE53963.1"/>
    </source>
</evidence>
<dbReference type="KEGG" id="caa:Caka_0941"/>
<dbReference type="HOGENOM" id="CLU_005632_2_0_0"/>
<evidence type="ECO:0000259" key="2">
    <source>
        <dbReference type="Pfam" id="PF07587"/>
    </source>
</evidence>
<organism evidence="3 4">
    <name type="scientific">Coraliomargarita akajimensis (strain DSM 45221 / IAM 15411 / JCM 23193 / KCTC 12865 / 04OKA010-24)</name>
    <dbReference type="NCBI Taxonomy" id="583355"/>
    <lineage>
        <taxon>Bacteria</taxon>
        <taxon>Pseudomonadati</taxon>
        <taxon>Verrucomicrobiota</taxon>
        <taxon>Opitutia</taxon>
        <taxon>Puniceicoccales</taxon>
        <taxon>Coraliomargaritaceae</taxon>
        <taxon>Coraliomargarita</taxon>
    </lineage>
</organism>
<evidence type="ECO:0000259" key="1">
    <source>
        <dbReference type="Pfam" id="PF07583"/>
    </source>
</evidence>
<sequence length="533" mass="60184">MFKPDDTVRARLQGLFLLLMVAGLSLTVVDAETRAVLPLYERAGAIEGNLIDEHIAAVHRAAGVSMAPLCSDSVFVRRVYVDLSGSLPKPKAALDFIVDPNPGKRGRLIDDLLRSEQATIYQTLRWGDVLRLKSEFPVNLWPNAVQAYSQWILEAQRSNMPYDQFARELLTRSGSNFRVPQVNFYRAVQSKDAAGIAETVGRVFMGTRIKAWPDSERLVMESFFADVAYKPTSEWKEEIVYQNPGVYQAVDLRLPNGAQVHIAAGQDKRVVFADWLVAKDNPWFARAAVNREWAWLFGRGLTAEPDDMGPHNPALSESLLNALSHELVRSGYDLQSIRRLILNSRTYQQSFQPSAGPVEAAEALFACYPVRRLDAEVLADALCLLTGTKEHYMSMVPEPFTHIPAGQRTIALADGSIGSSFLELFGRPARDTGLFSERDNEPTKKQCLHLLNSTHIQKKLDASWQAKNLLKGDAEERRKRVRWAYMTFYSRWPTAEELKLAQDYLKTPGLNKEQASQDLYWAMFNSKEFLFNH</sequence>
<protein>
    <recommendedName>
        <fullName evidence="5">DUF1553 domain-containing protein</fullName>
    </recommendedName>
</protein>
<evidence type="ECO:0000313" key="4">
    <source>
        <dbReference type="Proteomes" id="UP000000925"/>
    </source>
</evidence>
<keyword evidence="4" id="KW-1185">Reference proteome</keyword>
<dbReference type="Proteomes" id="UP000000925">
    <property type="component" value="Chromosome"/>
</dbReference>
<gene>
    <name evidence="3" type="ordered locus">Caka_0941</name>
</gene>
<name>D5EQX0_CORAD</name>
<dbReference type="InterPro" id="IPR011444">
    <property type="entry name" value="DUF1549"/>
</dbReference>
<dbReference type="PANTHER" id="PTHR35889">
    <property type="entry name" value="CYCLOINULO-OLIGOSACCHARIDE FRUCTANOTRANSFERASE-RELATED"/>
    <property type="match status" value="1"/>
</dbReference>
<feature type="domain" description="DUF1553" evidence="2">
    <location>
        <begin position="269"/>
        <end position="505"/>
    </location>
</feature>
<dbReference type="RefSeq" id="WP_013042687.1">
    <property type="nucleotide sequence ID" value="NC_014008.1"/>
</dbReference>
<dbReference type="AlphaFoldDB" id="D5EQX0"/>
<dbReference type="EMBL" id="CP001998">
    <property type="protein sequence ID" value="ADE53963.1"/>
    <property type="molecule type" value="Genomic_DNA"/>
</dbReference>
<dbReference type="OrthoDB" id="9764302at2"/>
<feature type="domain" description="DUF1549" evidence="1">
    <location>
        <begin position="51"/>
        <end position="209"/>
    </location>
</feature>
<dbReference type="Pfam" id="PF07583">
    <property type="entry name" value="PSCyt2"/>
    <property type="match status" value="1"/>
</dbReference>
<dbReference type="InterPro" id="IPR022655">
    <property type="entry name" value="DUF1553"/>
</dbReference>
<dbReference type="PANTHER" id="PTHR35889:SF3">
    <property type="entry name" value="F-BOX DOMAIN-CONTAINING PROTEIN"/>
    <property type="match status" value="1"/>
</dbReference>
<accession>D5EQX0</accession>
<evidence type="ECO:0008006" key="5">
    <source>
        <dbReference type="Google" id="ProtNLM"/>
    </source>
</evidence>
<reference evidence="3 4" key="1">
    <citation type="journal article" date="2010" name="Stand. Genomic Sci.">
        <title>Complete genome sequence of Coraliomargarita akajimensis type strain (04OKA010-24).</title>
        <authorList>
            <person name="Mavromatis K."/>
            <person name="Abt B."/>
            <person name="Brambilla E."/>
            <person name="Lapidus A."/>
            <person name="Copeland A."/>
            <person name="Deshpande S."/>
            <person name="Nolan M."/>
            <person name="Lucas S."/>
            <person name="Tice H."/>
            <person name="Cheng J.F."/>
            <person name="Han C."/>
            <person name="Detter J.C."/>
            <person name="Woyke T."/>
            <person name="Goodwin L."/>
            <person name="Pitluck S."/>
            <person name="Held B."/>
            <person name="Brettin T."/>
            <person name="Tapia R."/>
            <person name="Ivanova N."/>
            <person name="Mikhailova N."/>
            <person name="Pati A."/>
            <person name="Liolios K."/>
            <person name="Chen A."/>
            <person name="Palaniappan K."/>
            <person name="Land M."/>
            <person name="Hauser L."/>
            <person name="Chang Y.J."/>
            <person name="Jeffries C.D."/>
            <person name="Rohde M."/>
            <person name="Goker M."/>
            <person name="Bristow J."/>
            <person name="Eisen J.A."/>
            <person name="Markowitz V."/>
            <person name="Hugenholtz P."/>
            <person name="Klenk H.P."/>
            <person name="Kyrpides N.C."/>
        </authorList>
    </citation>
    <scope>NUCLEOTIDE SEQUENCE [LARGE SCALE GENOMIC DNA]</scope>
    <source>
        <strain evidence="4">DSM 45221 / IAM 15411 / JCM 23193 / KCTC 12865</strain>
    </source>
</reference>
<dbReference type="Pfam" id="PF07587">
    <property type="entry name" value="PSD1"/>
    <property type="match status" value="1"/>
</dbReference>
<proteinExistence type="predicted"/>
<dbReference type="eggNOG" id="COG5492">
    <property type="taxonomic scope" value="Bacteria"/>
</dbReference>